<protein>
    <submittedName>
        <fullName evidence="1">Uncharacterized protein</fullName>
    </submittedName>
</protein>
<dbReference type="Proteomes" id="UP000095767">
    <property type="component" value="Unassembled WGS sequence"/>
</dbReference>
<dbReference type="AlphaFoldDB" id="A0A1E5UTI5"/>
<sequence length="103" mass="10880">MALGDCATFANVSLGREGDSLAMLRRLETAAGRRRGEQAEWNLHNAISYVGSVQSCLTICTDDIASIGGAVLASPVVQKVVAWATNVHIYGDIALHLVASIKL</sequence>
<dbReference type="OrthoDB" id="689801at2759"/>
<dbReference type="EMBL" id="LWDX02063973">
    <property type="protein sequence ID" value="OEL16128.1"/>
    <property type="molecule type" value="Genomic_DNA"/>
</dbReference>
<reference evidence="1 2" key="1">
    <citation type="submission" date="2016-09" db="EMBL/GenBank/DDBJ databases">
        <title>The draft genome of Dichanthelium oligosanthes: A C3 panicoid grass species.</title>
        <authorList>
            <person name="Studer A.J."/>
            <person name="Schnable J.C."/>
            <person name="Brutnell T.P."/>
        </authorList>
    </citation>
    <scope>NUCLEOTIDE SEQUENCE [LARGE SCALE GENOMIC DNA]</scope>
    <source>
        <strain evidence="2">cv. Kellogg 1175</strain>
        <tissue evidence="1">Leaf</tissue>
    </source>
</reference>
<organism evidence="1 2">
    <name type="scientific">Dichanthelium oligosanthes</name>
    <dbReference type="NCBI Taxonomy" id="888268"/>
    <lineage>
        <taxon>Eukaryota</taxon>
        <taxon>Viridiplantae</taxon>
        <taxon>Streptophyta</taxon>
        <taxon>Embryophyta</taxon>
        <taxon>Tracheophyta</taxon>
        <taxon>Spermatophyta</taxon>
        <taxon>Magnoliopsida</taxon>
        <taxon>Liliopsida</taxon>
        <taxon>Poales</taxon>
        <taxon>Poaceae</taxon>
        <taxon>PACMAD clade</taxon>
        <taxon>Panicoideae</taxon>
        <taxon>Panicodae</taxon>
        <taxon>Paniceae</taxon>
        <taxon>Dichantheliinae</taxon>
        <taxon>Dichanthelium</taxon>
    </lineage>
</organism>
<gene>
    <name evidence="1" type="ORF">BAE44_0022854</name>
</gene>
<name>A0A1E5UTI5_9POAL</name>
<evidence type="ECO:0000313" key="1">
    <source>
        <dbReference type="EMBL" id="OEL16128.1"/>
    </source>
</evidence>
<accession>A0A1E5UTI5</accession>
<proteinExistence type="predicted"/>
<evidence type="ECO:0000313" key="2">
    <source>
        <dbReference type="Proteomes" id="UP000095767"/>
    </source>
</evidence>
<keyword evidence="2" id="KW-1185">Reference proteome</keyword>
<comment type="caution">
    <text evidence="1">The sequence shown here is derived from an EMBL/GenBank/DDBJ whole genome shotgun (WGS) entry which is preliminary data.</text>
</comment>